<accession>A0A6A0BFN5</accession>
<evidence type="ECO:0000313" key="3">
    <source>
        <dbReference type="Proteomes" id="UP000480303"/>
    </source>
</evidence>
<dbReference type="Gene3D" id="1.20.58.220">
    <property type="entry name" value="Phosphate transport system protein phou homolog 2, domain 2"/>
    <property type="match status" value="1"/>
</dbReference>
<dbReference type="Proteomes" id="UP000480303">
    <property type="component" value="Unassembled WGS sequence"/>
</dbReference>
<name>A0A6A0BFN5_9LACT</name>
<dbReference type="InterPro" id="IPR018445">
    <property type="entry name" value="Put_Phosphate_transp_reg"/>
</dbReference>
<proteinExistence type="inferred from homology"/>
<dbReference type="Pfam" id="PF01865">
    <property type="entry name" value="PhoU_div"/>
    <property type="match status" value="1"/>
</dbReference>
<evidence type="ECO:0000256" key="1">
    <source>
        <dbReference type="ARBA" id="ARBA00008591"/>
    </source>
</evidence>
<keyword evidence="3" id="KW-1185">Reference proteome</keyword>
<comment type="caution">
    <text evidence="2">The sequence shown here is derived from an EMBL/GenBank/DDBJ whole genome shotgun (WGS) entry which is preliminary data.</text>
</comment>
<gene>
    <name evidence="2" type="ORF">Hs30E_20350</name>
</gene>
<dbReference type="PANTHER" id="PTHR37298">
    <property type="entry name" value="UPF0111 PROTEIN YKAA"/>
    <property type="match status" value="1"/>
</dbReference>
<dbReference type="AlphaFoldDB" id="A0A6A0BFN5"/>
<reference evidence="2 3" key="1">
    <citation type="submission" date="2020-02" db="EMBL/GenBank/DDBJ databases">
        <title>Draft genome sequence of Lactococcus sp. Hs30E4-3.</title>
        <authorList>
            <person name="Noda S."/>
            <person name="Yuki M."/>
            <person name="Ohkuma M."/>
        </authorList>
    </citation>
    <scope>NUCLEOTIDE SEQUENCE [LARGE SCALE GENOMIC DNA]</scope>
    <source>
        <strain evidence="2 3">Hs30E4-3</strain>
    </source>
</reference>
<dbReference type="InterPro" id="IPR052912">
    <property type="entry name" value="UPF0111_domain"/>
</dbReference>
<dbReference type="PANTHER" id="PTHR37298:SF1">
    <property type="entry name" value="UPF0111 PROTEIN YKAA"/>
    <property type="match status" value="1"/>
</dbReference>
<dbReference type="EMBL" id="BLLI01000110">
    <property type="protein sequence ID" value="GFH43523.1"/>
    <property type="molecule type" value="Genomic_DNA"/>
</dbReference>
<sequence>MARKKQFDYFGAMKDIAHLSHDAAVALQEIIVDYEYESFIVKSESVHAIEHKADDSVAEVYDELAVTFMTPIDREDIAQLTDALDDVLDGINEFTYQLENLVIRNLRPGVKEFVDTIVEATQGVEIACGEFAKFKNSKKLKEHVANVKLLEKGADRLYSEITKELYTNEKDPIEIIKWRDAFNKLEKIVNDIESCVKIIKSLVIKNS</sequence>
<dbReference type="InterPro" id="IPR038078">
    <property type="entry name" value="PhoU-like_sf"/>
</dbReference>
<evidence type="ECO:0000313" key="2">
    <source>
        <dbReference type="EMBL" id="GFH43523.1"/>
    </source>
</evidence>
<dbReference type="RefSeq" id="WP_172209921.1">
    <property type="nucleotide sequence ID" value="NZ_BLLI01000110.1"/>
</dbReference>
<protein>
    <submittedName>
        <fullName evidence="2">Phosphate transport regulator</fullName>
    </submittedName>
</protein>
<comment type="similarity">
    <text evidence="1">Belongs to the UPF0111 family.</text>
</comment>
<organism evidence="2 3">
    <name type="scientific">Pseudolactococcus hodotermopsidis</name>
    <dbReference type="NCBI Taxonomy" id="2709157"/>
    <lineage>
        <taxon>Bacteria</taxon>
        <taxon>Bacillati</taxon>
        <taxon>Bacillota</taxon>
        <taxon>Bacilli</taxon>
        <taxon>Lactobacillales</taxon>
        <taxon>Streptococcaceae</taxon>
        <taxon>Pseudolactococcus</taxon>
    </lineage>
</organism>